<keyword evidence="14" id="KW-1185">Reference proteome</keyword>
<evidence type="ECO:0000259" key="12">
    <source>
        <dbReference type="PROSITE" id="PS50071"/>
    </source>
</evidence>
<dbReference type="PANTHER" id="PTHR45940">
    <property type="entry name" value="WUSCHEL-RELATED HOMEOBOX 1-RELATED"/>
    <property type="match status" value="1"/>
</dbReference>
<evidence type="ECO:0000256" key="6">
    <source>
        <dbReference type="ARBA" id="ARBA00023163"/>
    </source>
</evidence>
<evidence type="ECO:0000256" key="1">
    <source>
        <dbReference type="ARBA" id="ARBA00004123"/>
    </source>
</evidence>
<feature type="domain" description="Homeobox" evidence="12">
    <location>
        <begin position="1"/>
        <end position="66"/>
    </location>
</feature>
<dbReference type="InterPro" id="IPR044555">
    <property type="entry name" value="WUSCHEL-like"/>
</dbReference>
<dbReference type="Pfam" id="PF00046">
    <property type="entry name" value="Homeodomain"/>
    <property type="match status" value="1"/>
</dbReference>
<proteinExistence type="inferred from homology"/>
<dbReference type="PANTHER" id="PTHR45940:SF42">
    <property type="entry name" value="WUSCHEL-RELATED HOMEOBOX 3"/>
    <property type="match status" value="1"/>
</dbReference>
<dbReference type="PROSITE" id="PS50071">
    <property type="entry name" value="HOMEOBOX_2"/>
    <property type="match status" value="1"/>
</dbReference>
<dbReference type="Gramene" id="Kaladp0071s0271.1.v1.1">
    <property type="protein sequence ID" value="Kaladp0071s0271.1.v1.1"/>
    <property type="gene ID" value="Kaladp0071s0271.v1.1"/>
</dbReference>
<dbReference type="SUPFAM" id="SSF46689">
    <property type="entry name" value="Homeodomain-like"/>
    <property type="match status" value="1"/>
</dbReference>
<dbReference type="SMART" id="SM00389">
    <property type="entry name" value="HOX"/>
    <property type="match status" value="1"/>
</dbReference>
<name>A0A7N0UJZ9_KALFE</name>
<keyword evidence="4 9" id="KW-0238">DNA-binding</keyword>
<keyword evidence="2" id="KW-0217">Developmental protein</keyword>
<evidence type="ECO:0000256" key="7">
    <source>
        <dbReference type="ARBA" id="ARBA00023242"/>
    </source>
</evidence>
<feature type="compositionally biased region" description="Basic residues" evidence="11">
    <location>
        <begin position="133"/>
        <end position="143"/>
    </location>
</feature>
<evidence type="ECO:0000256" key="11">
    <source>
        <dbReference type="SAM" id="MobiDB-lite"/>
    </source>
</evidence>
<evidence type="ECO:0000256" key="4">
    <source>
        <dbReference type="ARBA" id="ARBA00023125"/>
    </source>
</evidence>
<dbReference type="Proteomes" id="UP000594263">
    <property type="component" value="Unplaced"/>
</dbReference>
<dbReference type="Gene3D" id="1.10.10.60">
    <property type="entry name" value="Homeodomain-like"/>
    <property type="match status" value="1"/>
</dbReference>
<feature type="region of interest" description="Disordered" evidence="11">
    <location>
        <begin position="126"/>
        <end position="151"/>
    </location>
</feature>
<evidence type="ECO:0000313" key="14">
    <source>
        <dbReference type="Proteomes" id="UP000594263"/>
    </source>
</evidence>
<evidence type="ECO:0000256" key="9">
    <source>
        <dbReference type="PROSITE-ProRule" id="PRU00108"/>
    </source>
</evidence>
<evidence type="ECO:0000256" key="2">
    <source>
        <dbReference type="ARBA" id="ARBA00022473"/>
    </source>
</evidence>
<dbReference type="GO" id="GO:0003700">
    <property type="term" value="F:DNA-binding transcription factor activity"/>
    <property type="evidence" value="ECO:0007669"/>
    <property type="project" value="InterPro"/>
</dbReference>
<organism evidence="13 14">
    <name type="scientific">Kalanchoe fedtschenkoi</name>
    <name type="common">Lavender scallops</name>
    <name type="synonym">South American air plant</name>
    <dbReference type="NCBI Taxonomy" id="63787"/>
    <lineage>
        <taxon>Eukaryota</taxon>
        <taxon>Viridiplantae</taxon>
        <taxon>Streptophyta</taxon>
        <taxon>Embryophyta</taxon>
        <taxon>Tracheophyta</taxon>
        <taxon>Spermatophyta</taxon>
        <taxon>Magnoliopsida</taxon>
        <taxon>eudicotyledons</taxon>
        <taxon>Gunneridae</taxon>
        <taxon>Pentapetalae</taxon>
        <taxon>Saxifragales</taxon>
        <taxon>Crassulaceae</taxon>
        <taxon>Kalanchoe</taxon>
    </lineage>
</organism>
<dbReference type="InterPro" id="IPR001356">
    <property type="entry name" value="HD"/>
</dbReference>
<sequence>MSSSSSRWCPTPEQVMILEELYKSGIRTPNAAQIQQITCHLSYHGKIEGKNVFYWFQNHKARERQKLKRNKLGKQYCQASPQMQLPSSSASLQRSSATASFGLHQAPFCTCTPSSSVGFLKQEGEPARNNQMPKRRMNNHRRRSCGDGAGGKSMIRACDQSWKQAKVNNAGSTHPTLCSSNLQPLRTLQLFPVKATNLRQESGSFANNQFLT</sequence>
<dbReference type="EnsemblPlants" id="Kaladp0071s0271.1.v1.1">
    <property type="protein sequence ID" value="Kaladp0071s0271.1.v1.1"/>
    <property type="gene ID" value="Kaladp0071s0271.v1.1"/>
</dbReference>
<dbReference type="InterPro" id="IPR009057">
    <property type="entry name" value="Homeodomain-like_sf"/>
</dbReference>
<evidence type="ECO:0000313" key="13">
    <source>
        <dbReference type="EnsemblPlants" id="Kaladp0071s0271.1.v1.1"/>
    </source>
</evidence>
<evidence type="ECO:0000256" key="10">
    <source>
        <dbReference type="RuleBase" id="RU000682"/>
    </source>
</evidence>
<dbReference type="CDD" id="cd00086">
    <property type="entry name" value="homeodomain"/>
    <property type="match status" value="1"/>
</dbReference>
<dbReference type="AlphaFoldDB" id="A0A7N0UJZ9"/>
<evidence type="ECO:0000256" key="5">
    <source>
        <dbReference type="ARBA" id="ARBA00023155"/>
    </source>
</evidence>
<protein>
    <recommendedName>
        <fullName evidence="12">Homeobox domain-containing protein</fullName>
    </recommendedName>
</protein>
<reference evidence="13" key="1">
    <citation type="submission" date="2021-01" db="UniProtKB">
        <authorList>
            <consortium name="EnsemblPlants"/>
        </authorList>
    </citation>
    <scope>IDENTIFICATION</scope>
</reference>
<dbReference type="GO" id="GO:0005634">
    <property type="term" value="C:nucleus"/>
    <property type="evidence" value="ECO:0007669"/>
    <property type="project" value="UniProtKB-SubCell"/>
</dbReference>
<feature type="DNA-binding region" description="Homeobox" evidence="9">
    <location>
        <begin position="3"/>
        <end position="67"/>
    </location>
</feature>
<accession>A0A7N0UJZ9</accession>
<comment type="subcellular location">
    <subcellularLocation>
        <location evidence="1 9 10">Nucleus</location>
    </subcellularLocation>
</comment>
<dbReference type="FunFam" id="1.10.10.60:FF:000146">
    <property type="entry name" value="WUSCHEL-related homeobox 4"/>
    <property type="match status" value="1"/>
</dbReference>
<dbReference type="GO" id="GO:0099402">
    <property type="term" value="P:plant organ development"/>
    <property type="evidence" value="ECO:0007669"/>
    <property type="project" value="InterPro"/>
</dbReference>
<keyword evidence="3" id="KW-0805">Transcription regulation</keyword>
<keyword evidence="7 9" id="KW-0539">Nucleus</keyword>
<comment type="similarity">
    <text evidence="8">Belongs to the WUS homeobox family.</text>
</comment>
<evidence type="ECO:0000256" key="3">
    <source>
        <dbReference type="ARBA" id="ARBA00023015"/>
    </source>
</evidence>
<evidence type="ECO:0000256" key="8">
    <source>
        <dbReference type="ARBA" id="ARBA00024040"/>
    </source>
</evidence>
<keyword evidence="5 9" id="KW-0371">Homeobox</keyword>
<dbReference type="OMA" id="PARNNQM"/>
<dbReference type="GO" id="GO:0003677">
    <property type="term" value="F:DNA binding"/>
    <property type="evidence" value="ECO:0007669"/>
    <property type="project" value="UniProtKB-UniRule"/>
</dbReference>
<keyword evidence="6" id="KW-0804">Transcription</keyword>